<dbReference type="Proteomes" id="UP001374599">
    <property type="component" value="Unassembled WGS sequence"/>
</dbReference>
<protein>
    <submittedName>
        <fullName evidence="1">Uncharacterized protein</fullName>
    </submittedName>
</protein>
<gene>
    <name evidence="1" type="ORF">AN2V17_09530</name>
</gene>
<accession>A0ACB5UGP0</accession>
<proteinExistence type="predicted"/>
<comment type="caution">
    <text evidence="1">The sequence shown here is derived from an EMBL/GenBank/DDBJ whole genome shotgun (WGS) entry which is preliminary data.</text>
</comment>
<sequence length="147" mass="16359">MDNKYLVEMDNISKNFNGIKALSNMRFYLKSGEIHALIGENGAGKSTLMKILAGAHIPDSGTIKIDGQIRKINTPKASRKLGISVIYQEFMLAPHLTVAENIFIDKLSEKGMFVNQKKLRKNAKKLLQELGFDDINPNSLVMELPVA</sequence>
<reference evidence="1" key="1">
    <citation type="submission" date="2023-09" db="EMBL/GenBank/DDBJ databases">
        <title>Vallitalea sediminicola and Vallitalea maricola sp. nov., anaerobic bacteria isolated from marine sediment.</title>
        <authorList>
            <person name="Hirano S."/>
            <person name="Maeda A."/>
            <person name="Terahara T."/>
            <person name="Mori K."/>
            <person name="Hamada M."/>
            <person name="Matsumoto R."/>
            <person name="Kobayashi T."/>
        </authorList>
    </citation>
    <scope>NUCLEOTIDE SEQUENCE</scope>
    <source>
        <strain evidence="1">AN17-2</strain>
    </source>
</reference>
<name>A0ACB5UGP0_9FIRM</name>
<organism evidence="1 2">
    <name type="scientific">Vallitalea maricola</name>
    <dbReference type="NCBI Taxonomy" id="3074433"/>
    <lineage>
        <taxon>Bacteria</taxon>
        <taxon>Bacillati</taxon>
        <taxon>Bacillota</taxon>
        <taxon>Clostridia</taxon>
        <taxon>Lachnospirales</taxon>
        <taxon>Vallitaleaceae</taxon>
        <taxon>Vallitalea</taxon>
    </lineage>
</organism>
<keyword evidence="2" id="KW-1185">Reference proteome</keyword>
<dbReference type="EMBL" id="BTPU01000013">
    <property type="protein sequence ID" value="GMQ61724.1"/>
    <property type="molecule type" value="Genomic_DNA"/>
</dbReference>
<evidence type="ECO:0000313" key="1">
    <source>
        <dbReference type="EMBL" id="GMQ61724.1"/>
    </source>
</evidence>
<evidence type="ECO:0000313" key="2">
    <source>
        <dbReference type="Proteomes" id="UP001374599"/>
    </source>
</evidence>